<dbReference type="GeneID" id="57043137"/>
<proteinExistence type="inferred from homology"/>
<gene>
    <name evidence="6" type="ORF">DAT561_0579</name>
</gene>
<evidence type="ECO:0000313" key="6">
    <source>
        <dbReference type="EMBL" id="BBC60714.1"/>
    </source>
</evidence>
<protein>
    <recommendedName>
        <fullName evidence="5">Putative 3-methyladenine DNA glycosylase</fullName>
        <ecNumber evidence="5">3.2.2.-</ecNumber>
    </recommendedName>
</protein>
<dbReference type="InterPro" id="IPR011034">
    <property type="entry name" value="Formyl_transferase-like_C_sf"/>
</dbReference>
<keyword evidence="6" id="KW-0326">Glycosidase</keyword>
<evidence type="ECO:0000313" key="7">
    <source>
        <dbReference type="Proteomes" id="UP000269226"/>
    </source>
</evidence>
<dbReference type="Pfam" id="PF02245">
    <property type="entry name" value="Pur_DNA_glyco"/>
    <property type="match status" value="1"/>
</dbReference>
<dbReference type="GO" id="GO:0006284">
    <property type="term" value="P:base-excision repair"/>
    <property type="evidence" value="ECO:0007669"/>
    <property type="project" value="InterPro"/>
</dbReference>
<dbReference type="HAMAP" id="MF_00527">
    <property type="entry name" value="3MGH"/>
    <property type="match status" value="1"/>
</dbReference>
<name>A0A2Z5Y1Q1_9ENTE</name>
<keyword evidence="2 5" id="KW-0227">DNA damage</keyword>
<dbReference type="SUPFAM" id="SSF50486">
    <property type="entry name" value="FMT C-terminal domain-like"/>
    <property type="match status" value="1"/>
</dbReference>
<dbReference type="EMBL" id="AP018492">
    <property type="protein sequence ID" value="BBC60714.1"/>
    <property type="molecule type" value="Genomic_DNA"/>
</dbReference>
<dbReference type="EC" id="3.2.2.-" evidence="5"/>
<reference evidence="6 7" key="1">
    <citation type="submission" date="2018-01" db="EMBL/GenBank/DDBJ databases">
        <title>Whole genome sequence of Melissococcus plutonius DAT561.</title>
        <authorList>
            <person name="Okumura K."/>
            <person name="Takamatsu D."/>
            <person name="Okura M."/>
        </authorList>
    </citation>
    <scope>NUCLEOTIDE SEQUENCE [LARGE SCALE GENOMIC DNA]</scope>
    <source>
        <strain evidence="6 7">DAT561</strain>
    </source>
</reference>
<keyword evidence="4 5" id="KW-0234">DNA repair</keyword>
<dbReference type="PANTHER" id="PTHR10429:SF0">
    <property type="entry name" value="DNA-3-METHYLADENINE GLYCOSYLASE"/>
    <property type="match status" value="1"/>
</dbReference>
<dbReference type="CDD" id="cd00540">
    <property type="entry name" value="AAG"/>
    <property type="match status" value="1"/>
</dbReference>
<sequence>MNRIREIFKKKSTEEIAQFLLGMYLEHETASGILGGYIVDVEAYLGPEDMAAHSFGLRKTPRLKAMYEKPGTIYLYTMHTHLILNMITREVGMPQGVMIRAIQPISGLEQMEMNRKGQRGKELTNGPGKLVAALGITKNLYGQSIFESKLKIVPEKRNYPKKIVALPRIGIPNKGAWTTMPLRYIVSGNPYISKQKKCDIDTQNFGWQGGNETDEKRNNIDIFGTTTNHPIGRL</sequence>
<dbReference type="FunFam" id="3.10.300.10:FF:000001">
    <property type="entry name" value="Putative 3-methyladenine DNA glycosylase"/>
    <property type="match status" value="1"/>
</dbReference>
<evidence type="ECO:0000256" key="3">
    <source>
        <dbReference type="ARBA" id="ARBA00022801"/>
    </source>
</evidence>
<comment type="similarity">
    <text evidence="1 5">Belongs to the DNA glycosylase MPG family.</text>
</comment>
<keyword evidence="3 5" id="KW-0378">Hydrolase</keyword>
<dbReference type="NCBIfam" id="TIGR00567">
    <property type="entry name" value="3mg"/>
    <property type="match status" value="1"/>
</dbReference>
<organism evidence="6 7">
    <name type="scientific">Melissococcus plutonius</name>
    <dbReference type="NCBI Taxonomy" id="33970"/>
    <lineage>
        <taxon>Bacteria</taxon>
        <taxon>Bacillati</taxon>
        <taxon>Bacillota</taxon>
        <taxon>Bacilli</taxon>
        <taxon>Lactobacillales</taxon>
        <taxon>Enterococcaceae</taxon>
        <taxon>Melissococcus</taxon>
    </lineage>
</organism>
<dbReference type="AlphaFoldDB" id="A0A2Z5Y1Q1"/>
<dbReference type="InterPro" id="IPR036995">
    <property type="entry name" value="MPG_sf"/>
</dbReference>
<dbReference type="GO" id="GO:0003905">
    <property type="term" value="F:alkylbase DNA N-glycosylase activity"/>
    <property type="evidence" value="ECO:0007669"/>
    <property type="project" value="InterPro"/>
</dbReference>
<evidence type="ECO:0000256" key="1">
    <source>
        <dbReference type="ARBA" id="ARBA00009232"/>
    </source>
</evidence>
<evidence type="ECO:0000256" key="4">
    <source>
        <dbReference type="ARBA" id="ARBA00023204"/>
    </source>
</evidence>
<accession>A0A2Z5Y1Q1</accession>
<dbReference type="Proteomes" id="UP000269226">
    <property type="component" value="Chromosome"/>
</dbReference>
<dbReference type="GO" id="GO:0003677">
    <property type="term" value="F:DNA binding"/>
    <property type="evidence" value="ECO:0007669"/>
    <property type="project" value="InterPro"/>
</dbReference>
<dbReference type="InterPro" id="IPR003180">
    <property type="entry name" value="MPG"/>
</dbReference>
<evidence type="ECO:0000256" key="5">
    <source>
        <dbReference type="HAMAP-Rule" id="MF_00527"/>
    </source>
</evidence>
<evidence type="ECO:0000256" key="2">
    <source>
        <dbReference type="ARBA" id="ARBA00022763"/>
    </source>
</evidence>
<dbReference type="PANTHER" id="PTHR10429">
    <property type="entry name" value="DNA-3-METHYLADENINE GLYCOSYLASE"/>
    <property type="match status" value="1"/>
</dbReference>
<dbReference type="Gene3D" id="3.10.300.10">
    <property type="entry name" value="Methylpurine-DNA glycosylase (MPG)"/>
    <property type="match status" value="1"/>
</dbReference>
<dbReference type="RefSeq" id="WP_015694736.1">
    <property type="nucleotide sequence ID" value="NZ_AP018492.1"/>
</dbReference>